<protein>
    <submittedName>
        <fullName evidence="1">Uncharacterized protein</fullName>
    </submittedName>
</protein>
<dbReference type="KEGG" id="psn:Pedsa_0530"/>
<dbReference type="HOGENOM" id="CLU_1495001_0_0_10"/>
<dbReference type="OrthoDB" id="1205007at2"/>
<proteinExistence type="predicted"/>
<keyword evidence="2" id="KW-1185">Reference proteome</keyword>
<accession>F0S6N5</accession>
<dbReference type="RefSeq" id="WP_013631614.1">
    <property type="nucleotide sequence ID" value="NC_015177.1"/>
</dbReference>
<reference evidence="2" key="2">
    <citation type="submission" date="2011-02" db="EMBL/GenBank/DDBJ databases">
        <title>The complete genome of Pedobacter saltans DSM 12145.</title>
        <authorList>
            <consortium name="US DOE Joint Genome Institute (JGI-PGF)"/>
            <person name="Lucas S."/>
            <person name="Copeland A."/>
            <person name="Lapidus A."/>
            <person name="Bruce D."/>
            <person name="Goodwin L."/>
            <person name="Pitluck S."/>
            <person name="Kyrpides N."/>
            <person name="Mavromatis K."/>
            <person name="Pagani I."/>
            <person name="Ivanova N."/>
            <person name="Ovchinnikova G."/>
            <person name="Lu M."/>
            <person name="Detter J.C."/>
            <person name="Han C."/>
            <person name="Land M."/>
            <person name="Hauser L."/>
            <person name="Markowitz V."/>
            <person name="Cheng J.-F."/>
            <person name="Hugenholtz P."/>
            <person name="Woyke T."/>
            <person name="Wu D."/>
            <person name="Tindall B."/>
            <person name="Pomrenke H.G."/>
            <person name="Brambilla E."/>
            <person name="Klenk H.-P."/>
            <person name="Eisen J.A."/>
        </authorList>
    </citation>
    <scope>NUCLEOTIDE SEQUENCE [LARGE SCALE GENOMIC DNA]</scope>
    <source>
        <strain evidence="2">ATCC 51119 / DSM 12145 / JCM 21818 / LMG 10337 / NBRC 100064 / NCIMB 13643</strain>
    </source>
</reference>
<reference evidence="1 2" key="1">
    <citation type="journal article" date="2011" name="Stand. Genomic Sci.">
        <title>Complete genome sequence of the gliding, heparinolytic Pedobacter saltans type strain (113).</title>
        <authorList>
            <person name="Liolios K."/>
            <person name="Sikorski J."/>
            <person name="Lu M."/>
            <person name="Nolan M."/>
            <person name="Lapidus A."/>
            <person name="Lucas S."/>
            <person name="Hammon N."/>
            <person name="Deshpande S."/>
            <person name="Cheng J.F."/>
            <person name="Tapia R."/>
            <person name="Han C."/>
            <person name="Goodwin L."/>
            <person name="Pitluck S."/>
            <person name="Huntemann M."/>
            <person name="Ivanova N."/>
            <person name="Pagani I."/>
            <person name="Mavromatis K."/>
            <person name="Ovchinikova G."/>
            <person name="Pati A."/>
            <person name="Chen A."/>
            <person name="Palaniappan K."/>
            <person name="Land M."/>
            <person name="Hauser L."/>
            <person name="Brambilla E.M."/>
            <person name="Kotsyurbenko O."/>
            <person name="Rohde M."/>
            <person name="Tindall B.J."/>
            <person name="Abt B."/>
            <person name="Goker M."/>
            <person name="Detter J.C."/>
            <person name="Woyke T."/>
            <person name="Bristow J."/>
            <person name="Eisen J.A."/>
            <person name="Markowitz V."/>
            <person name="Hugenholtz P."/>
            <person name="Klenk H.P."/>
            <person name="Kyrpides N.C."/>
        </authorList>
    </citation>
    <scope>NUCLEOTIDE SEQUENCE [LARGE SCALE GENOMIC DNA]</scope>
    <source>
        <strain evidence="2">ATCC 51119 / DSM 12145 / JCM 21818 / LMG 10337 / NBRC 100064 / NCIMB 13643</strain>
    </source>
</reference>
<name>F0S6N5_PSESL</name>
<sequence length="180" mass="20777">MPTTKPAVTKRYYPKLSEVMTLDDLPEFLSFARDGLMQIFDKIYYKNLQYSKSYRGDAAFYSLDIVSREIGLNLPFGLRFVLNPDEDQNISSFPVSLEYQWEILAYLRTFKLSGFSFTPEAFYDLGLQIFRVTEDQVLAHTLNYFVEPQAENISKFLQMVNDINELYPAAGLELPSGQVC</sequence>
<dbReference type="Proteomes" id="UP000000310">
    <property type="component" value="Chromosome"/>
</dbReference>
<dbReference type="EMBL" id="CP002545">
    <property type="protein sequence ID" value="ADY51111.1"/>
    <property type="molecule type" value="Genomic_DNA"/>
</dbReference>
<dbReference type="AlphaFoldDB" id="F0S6N5"/>
<organism evidence="1 2">
    <name type="scientific">Pseudopedobacter saltans (strain ATCC 51119 / DSM 12145 / JCM 21818 / CCUG 39354 / LMG 10337 / NBRC 100064 / NCIMB 13643)</name>
    <name type="common">Pedobacter saltans</name>
    <dbReference type="NCBI Taxonomy" id="762903"/>
    <lineage>
        <taxon>Bacteria</taxon>
        <taxon>Pseudomonadati</taxon>
        <taxon>Bacteroidota</taxon>
        <taxon>Sphingobacteriia</taxon>
        <taxon>Sphingobacteriales</taxon>
        <taxon>Sphingobacteriaceae</taxon>
        <taxon>Pseudopedobacter</taxon>
    </lineage>
</organism>
<dbReference type="STRING" id="762903.Pedsa_0530"/>
<evidence type="ECO:0000313" key="2">
    <source>
        <dbReference type="Proteomes" id="UP000000310"/>
    </source>
</evidence>
<evidence type="ECO:0000313" key="1">
    <source>
        <dbReference type="EMBL" id="ADY51111.1"/>
    </source>
</evidence>
<gene>
    <name evidence="1" type="ordered locus">Pedsa_0530</name>
</gene>
<dbReference type="eggNOG" id="ENOG50322X9">
    <property type="taxonomic scope" value="Bacteria"/>
</dbReference>